<dbReference type="EMBL" id="JASPKZ010000425">
    <property type="protein sequence ID" value="KAJ9600363.1"/>
    <property type="molecule type" value="Genomic_DNA"/>
</dbReference>
<evidence type="ECO:0000256" key="1">
    <source>
        <dbReference type="ARBA" id="ARBA00022729"/>
    </source>
</evidence>
<comment type="caution">
    <text evidence="2">The sequence shown here is derived from an EMBL/GenBank/DDBJ whole genome shotgun (WGS) entry which is preliminary data.</text>
</comment>
<organism evidence="2 3">
    <name type="scientific">Diploptera punctata</name>
    <name type="common">Pacific beetle cockroach</name>
    <dbReference type="NCBI Taxonomy" id="6984"/>
    <lineage>
        <taxon>Eukaryota</taxon>
        <taxon>Metazoa</taxon>
        <taxon>Ecdysozoa</taxon>
        <taxon>Arthropoda</taxon>
        <taxon>Hexapoda</taxon>
        <taxon>Insecta</taxon>
        <taxon>Pterygota</taxon>
        <taxon>Neoptera</taxon>
        <taxon>Polyneoptera</taxon>
        <taxon>Dictyoptera</taxon>
        <taxon>Blattodea</taxon>
        <taxon>Blaberoidea</taxon>
        <taxon>Blaberidae</taxon>
        <taxon>Diplopterinae</taxon>
        <taxon>Diploptera</taxon>
    </lineage>
</organism>
<gene>
    <name evidence="2" type="ORF">L9F63_009333</name>
</gene>
<dbReference type="AlphaFoldDB" id="A0AAD8AJK5"/>
<dbReference type="InterPro" id="IPR036846">
    <property type="entry name" value="GM2-AP_sf"/>
</dbReference>
<protein>
    <submittedName>
        <fullName evidence="2">Uncharacterized protein</fullName>
    </submittedName>
</protein>
<evidence type="ECO:0000313" key="3">
    <source>
        <dbReference type="Proteomes" id="UP001233999"/>
    </source>
</evidence>
<dbReference type="Gene3D" id="2.70.220.10">
    <property type="entry name" value="Ganglioside GM2 activator"/>
    <property type="match status" value="1"/>
</dbReference>
<accession>A0AAD8AJK5</accession>
<evidence type="ECO:0000313" key="2">
    <source>
        <dbReference type="EMBL" id="KAJ9600363.1"/>
    </source>
</evidence>
<proteinExistence type="predicted"/>
<keyword evidence="3" id="KW-1185">Reference proteome</keyword>
<keyword evidence="1" id="KW-0732">Signal</keyword>
<name>A0AAD8AJK5_DIPPU</name>
<reference evidence="2" key="1">
    <citation type="journal article" date="2023" name="IScience">
        <title>Live-bearing cockroach genome reveals convergent evolutionary mechanisms linked to viviparity in insects and beyond.</title>
        <authorList>
            <person name="Fouks B."/>
            <person name="Harrison M.C."/>
            <person name="Mikhailova A.A."/>
            <person name="Marchal E."/>
            <person name="English S."/>
            <person name="Carruthers M."/>
            <person name="Jennings E.C."/>
            <person name="Chiamaka E.L."/>
            <person name="Frigard R.A."/>
            <person name="Pippel M."/>
            <person name="Attardo G.M."/>
            <person name="Benoit J.B."/>
            <person name="Bornberg-Bauer E."/>
            <person name="Tobe S.S."/>
        </authorList>
    </citation>
    <scope>NUCLEOTIDE SEQUENCE</scope>
    <source>
        <strain evidence="2">Stay&amp;Tobe</strain>
    </source>
</reference>
<sequence>MVLVIFLLLAVVNAKDLPIPIPQKLEFSYEGSRNCDDFDGKINLENIVLEQIGENVMALSGDFVLKTEMPENVIVKVTISRCPSRAERGICESIPPQIIDNVCDRLPEKDKEWSGFVEKLEHFVPTCPVQPGNYHFDEYVVDMSTLASAPLMEAYWILNSEAFVGKERVMCIFSEIEFKSTNKRKMKLG</sequence>
<dbReference type="Proteomes" id="UP001233999">
    <property type="component" value="Unassembled WGS sequence"/>
</dbReference>
<reference evidence="2" key="2">
    <citation type="submission" date="2023-05" db="EMBL/GenBank/DDBJ databases">
        <authorList>
            <person name="Fouks B."/>
        </authorList>
    </citation>
    <scope>NUCLEOTIDE SEQUENCE</scope>
    <source>
        <strain evidence="2">Stay&amp;Tobe</strain>
        <tissue evidence="2">Testes</tissue>
    </source>
</reference>